<dbReference type="GO" id="GO:0046872">
    <property type="term" value="F:metal ion binding"/>
    <property type="evidence" value="ECO:0007669"/>
    <property type="project" value="UniProtKB-KW"/>
</dbReference>
<dbReference type="SMART" id="SM00986">
    <property type="entry name" value="UDG"/>
    <property type="match status" value="1"/>
</dbReference>
<dbReference type="InParanoid" id="A0A0D2HNM2"/>
<dbReference type="PANTHER" id="PTHR33693:SF1">
    <property type="entry name" value="TYPE-4 URACIL-DNA GLYCOSYLASE"/>
    <property type="match status" value="1"/>
</dbReference>
<comment type="similarity">
    <text evidence="2">Belongs to the uracil-DNA glycosylase (UDG) superfamily. Type 4 (UDGa) family.</text>
</comment>
<dbReference type="InterPro" id="IPR005273">
    <property type="entry name" value="Ura-DNA_glyco_family4"/>
</dbReference>
<dbReference type="GO" id="GO:0006281">
    <property type="term" value="P:DNA repair"/>
    <property type="evidence" value="ECO:0007669"/>
    <property type="project" value="UniProtKB-KW"/>
</dbReference>
<keyword evidence="11" id="KW-0234">DNA repair</keyword>
<accession>A0A0D2HNM2</accession>
<dbReference type="EMBL" id="AZAC01000034">
    <property type="protein sequence ID" value="KIX12173.1"/>
    <property type="molecule type" value="Genomic_DNA"/>
</dbReference>
<evidence type="ECO:0000259" key="12">
    <source>
        <dbReference type="SMART" id="SM00986"/>
    </source>
</evidence>
<evidence type="ECO:0000256" key="9">
    <source>
        <dbReference type="ARBA" id="ARBA00023004"/>
    </source>
</evidence>
<dbReference type="EC" id="3.2.2.27" evidence="3"/>
<dbReference type="Proteomes" id="UP000032233">
    <property type="component" value="Unassembled WGS sequence"/>
</dbReference>
<evidence type="ECO:0000256" key="5">
    <source>
        <dbReference type="ARBA" id="ARBA00022485"/>
    </source>
</evidence>
<dbReference type="AlphaFoldDB" id="A0A0D2HNM2"/>
<evidence type="ECO:0000256" key="3">
    <source>
        <dbReference type="ARBA" id="ARBA00012030"/>
    </source>
</evidence>
<evidence type="ECO:0000256" key="7">
    <source>
        <dbReference type="ARBA" id="ARBA00022763"/>
    </source>
</evidence>
<dbReference type="STRING" id="1429043.X474_20570"/>
<dbReference type="InterPro" id="IPR051536">
    <property type="entry name" value="UDG_Type-4/5"/>
</dbReference>
<dbReference type="NCBIfam" id="TIGR00758">
    <property type="entry name" value="UDG_fam4"/>
    <property type="match status" value="1"/>
</dbReference>
<organism evidence="13 14">
    <name type="scientific">Dethiosulfatarculus sandiegensis</name>
    <dbReference type="NCBI Taxonomy" id="1429043"/>
    <lineage>
        <taxon>Bacteria</taxon>
        <taxon>Pseudomonadati</taxon>
        <taxon>Thermodesulfobacteriota</taxon>
        <taxon>Desulfarculia</taxon>
        <taxon>Desulfarculales</taxon>
        <taxon>Desulfarculaceae</taxon>
        <taxon>Dethiosulfatarculus</taxon>
    </lineage>
</organism>
<keyword evidence="5" id="KW-0004">4Fe-4S</keyword>
<evidence type="ECO:0000313" key="14">
    <source>
        <dbReference type="Proteomes" id="UP000032233"/>
    </source>
</evidence>
<gene>
    <name evidence="13" type="ORF">X474_20570</name>
</gene>
<comment type="catalytic activity">
    <reaction evidence="1">
        <text>Hydrolyzes single-stranded DNA or mismatched double-stranded DNA and polynucleotides, releasing free uracil.</text>
        <dbReference type="EC" id="3.2.2.27"/>
    </reaction>
</comment>
<keyword evidence="9" id="KW-0408">Iron</keyword>
<evidence type="ECO:0000256" key="4">
    <source>
        <dbReference type="ARBA" id="ARBA00019403"/>
    </source>
</evidence>
<dbReference type="Pfam" id="PF03167">
    <property type="entry name" value="UDG"/>
    <property type="match status" value="1"/>
</dbReference>
<evidence type="ECO:0000256" key="6">
    <source>
        <dbReference type="ARBA" id="ARBA00022723"/>
    </source>
</evidence>
<sequence length="225" mass="24243">MDLRLEIAALRENLACRKRLGLGLVQGGEKDLDLLLDSLLAKGCDDLGLESLEAGMGQCNRCPLGAARKNLVFGRGREKARIFLISGPPGALEDENGLPLAGDEGLLIANMLKVPGLGLEQVYASNLVKCRPPRGMEVDAESAKTCLGFLDRQIKAVDPGLIVILGAFAARILLSVDFSLEELRGKVHDYQGIKTIVTFQPGDLLHEPRKKAAAYQDLKFIAGLL</sequence>
<evidence type="ECO:0000256" key="1">
    <source>
        <dbReference type="ARBA" id="ARBA00001400"/>
    </source>
</evidence>
<dbReference type="SUPFAM" id="SSF52141">
    <property type="entry name" value="Uracil-DNA glycosylase-like"/>
    <property type="match status" value="1"/>
</dbReference>
<dbReference type="SMART" id="SM00987">
    <property type="entry name" value="UreE_C"/>
    <property type="match status" value="1"/>
</dbReference>
<dbReference type="GO" id="GO:0004844">
    <property type="term" value="F:uracil DNA N-glycosylase activity"/>
    <property type="evidence" value="ECO:0007669"/>
    <property type="project" value="UniProtKB-EC"/>
</dbReference>
<comment type="caution">
    <text evidence="13">The sequence shown here is derived from an EMBL/GenBank/DDBJ whole genome shotgun (WGS) entry which is preliminary data.</text>
</comment>
<keyword evidence="6" id="KW-0479">Metal-binding</keyword>
<dbReference type="PANTHER" id="PTHR33693">
    <property type="entry name" value="TYPE-5 URACIL-DNA GLYCOSYLASE"/>
    <property type="match status" value="1"/>
</dbReference>
<evidence type="ECO:0000313" key="13">
    <source>
        <dbReference type="EMBL" id="KIX12173.1"/>
    </source>
</evidence>
<dbReference type="CDD" id="cd10030">
    <property type="entry name" value="UDG-F4_TTUDGA_SPO1dp_like"/>
    <property type="match status" value="1"/>
</dbReference>
<protein>
    <recommendedName>
        <fullName evidence="4">Type-4 uracil-DNA glycosylase</fullName>
        <ecNumber evidence="3">3.2.2.27</ecNumber>
    </recommendedName>
</protein>
<dbReference type="InterPro" id="IPR005122">
    <property type="entry name" value="Uracil-DNA_glycosylase-like"/>
</dbReference>
<keyword evidence="7" id="KW-0227">DNA damage</keyword>
<evidence type="ECO:0000256" key="2">
    <source>
        <dbReference type="ARBA" id="ARBA00006521"/>
    </source>
</evidence>
<keyword evidence="14" id="KW-1185">Reference proteome</keyword>
<dbReference type="RefSeq" id="WP_052515389.1">
    <property type="nucleotide sequence ID" value="NZ_AZAC01000034.1"/>
</dbReference>
<keyword evidence="10" id="KW-0411">Iron-sulfur</keyword>
<dbReference type="Gene3D" id="3.40.470.10">
    <property type="entry name" value="Uracil-DNA glycosylase-like domain"/>
    <property type="match status" value="1"/>
</dbReference>
<proteinExistence type="inferred from homology"/>
<evidence type="ECO:0000256" key="8">
    <source>
        <dbReference type="ARBA" id="ARBA00022801"/>
    </source>
</evidence>
<reference evidence="13 14" key="1">
    <citation type="submission" date="2013-11" db="EMBL/GenBank/DDBJ databases">
        <title>Metagenomic analysis of a methanogenic consortium involved in long chain n-alkane degradation.</title>
        <authorList>
            <person name="Davidova I.A."/>
            <person name="Callaghan A.V."/>
            <person name="Wawrik B."/>
            <person name="Pruitt S."/>
            <person name="Marks C."/>
            <person name="Duncan K.E."/>
            <person name="Suflita J.M."/>
        </authorList>
    </citation>
    <scope>NUCLEOTIDE SEQUENCE [LARGE SCALE GENOMIC DNA]</scope>
    <source>
        <strain evidence="13 14">SPR</strain>
    </source>
</reference>
<name>A0A0D2HNM2_9BACT</name>
<feature type="domain" description="Uracil-DNA glycosylase-like" evidence="12">
    <location>
        <begin position="73"/>
        <end position="219"/>
    </location>
</feature>
<keyword evidence="8" id="KW-0378">Hydrolase</keyword>
<evidence type="ECO:0000256" key="10">
    <source>
        <dbReference type="ARBA" id="ARBA00023014"/>
    </source>
</evidence>
<evidence type="ECO:0000256" key="11">
    <source>
        <dbReference type="ARBA" id="ARBA00023204"/>
    </source>
</evidence>
<dbReference type="InterPro" id="IPR036895">
    <property type="entry name" value="Uracil-DNA_glycosylase-like_sf"/>
</dbReference>
<dbReference type="OrthoDB" id="5290748at2"/>
<dbReference type="GO" id="GO:0051539">
    <property type="term" value="F:4 iron, 4 sulfur cluster binding"/>
    <property type="evidence" value="ECO:0007669"/>
    <property type="project" value="UniProtKB-KW"/>
</dbReference>